<keyword evidence="2" id="KW-1185">Reference proteome</keyword>
<sequence length="75" mass="8260">MLYAQGRMGAAPPLFAMQARRRFVLRRCAAVQMGRIHATSPQNPGPSPRGQLRARDVKRFAGQPCRVAPKSGQQT</sequence>
<evidence type="ECO:0000313" key="2">
    <source>
        <dbReference type="Proteomes" id="UP000035369"/>
    </source>
</evidence>
<gene>
    <name evidence="1" type="ORF">XP315_08985</name>
</gene>
<reference evidence="1 2" key="1">
    <citation type="submission" date="2015-02" db="EMBL/GenBank/DDBJ databases">
        <title>Whole genome sequencing of multiple isolates of three species of pepper and tomato-infecting xanthomonads reveals genetic diversity in field strains and pinpoints effectors responsible for host specificity.</title>
        <authorList>
            <person name="Schwartz A."/>
            <person name="Dahlbeck D."/>
            <person name="Staskawicz B."/>
            <person name="Bart R."/>
            <person name="Potnis N."/>
            <person name="Minsavage G."/>
            <person name="Timilsina S."/>
            <person name="Goss E."/>
            <person name="Jones J."/>
            <person name="Vallad G."/>
            <person name="Barak J."/>
            <person name="Miller S."/>
            <person name="Ritchie D."/>
            <person name="Martins J.Jr."/>
            <person name="Patane J.S."/>
            <person name="Setubal J.C."/>
        </authorList>
    </citation>
    <scope>NUCLEOTIDE SEQUENCE [LARGE SCALE GENOMIC DNA]</scope>
    <source>
        <strain evidence="1 2">Xp3-15</strain>
    </source>
</reference>
<name>A0ABR5ET86_XANPE</name>
<evidence type="ECO:0000313" key="1">
    <source>
        <dbReference type="EMBL" id="KLC06706.1"/>
    </source>
</evidence>
<organism evidence="1 2">
    <name type="scientific">Xanthomonas perforans</name>
    <dbReference type="NCBI Taxonomy" id="442694"/>
    <lineage>
        <taxon>Bacteria</taxon>
        <taxon>Pseudomonadati</taxon>
        <taxon>Pseudomonadota</taxon>
        <taxon>Gammaproteobacteria</taxon>
        <taxon>Lysobacterales</taxon>
        <taxon>Lysobacteraceae</taxon>
        <taxon>Xanthomonas</taxon>
    </lineage>
</organism>
<dbReference type="Proteomes" id="UP000035369">
    <property type="component" value="Unassembled WGS sequence"/>
</dbReference>
<comment type="caution">
    <text evidence="1">The sequence shown here is derived from an EMBL/GenBank/DDBJ whole genome shotgun (WGS) entry which is preliminary data.</text>
</comment>
<protein>
    <submittedName>
        <fullName evidence="1">Uncharacterized protein</fullName>
    </submittedName>
</protein>
<proteinExistence type="predicted"/>
<dbReference type="EMBL" id="JZUY01000037">
    <property type="protein sequence ID" value="KLC06706.1"/>
    <property type="molecule type" value="Genomic_DNA"/>
</dbReference>
<accession>A0ABR5ET86</accession>